<dbReference type="InterPro" id="IPR000823">
    <property type="entry name" value="Peroxidase_pln"/>
</dbReference>
<dbReference type="PRINTS" id="PR00458">
    <property type="entry name" value="PEROXIDASE"/>
</dbReference>
<evidence type="ECO:0000256" key="16">
    <source>
        <dbReference type="PIRSR" id="PIRSR600823-3"/>
    </source>
</evidence>
<dbReference type="Gene3D" id="1.10.420.10">
    <property type="entry name" value="Peroxidase, domain 2"/>
    <property type="match status" value="1"/>
</dbReference>
<feature type="disulfide bond" evidence="18">
    <location>
        <begin position="75"/>
        <end position="80"/>
    </location>
</feature>
<keyword evidence="12" id="KW-0325">Glycoprotein</keyword>
<dbReference type="Proteomes" id="UP000091857">
    <property type="component" value="Chromosome 15"/>
</dbReference>
<feature type="chain" id="PRO_5011820704" description="Peroxidase" evidence="19">
    <location>
        <begin position="27"/>
        <end position="350"/>
    </location>
</feature>
<keyword evidence="9 19" id="KW-0560">Oxidoreductase</keyword>
<evidence type="ECO:0000256" key="3">
    <source>
        <dbReference type="ARBA" id="ARBA00006873"/>
    </source>
</evidence>
<keyword evidence="19" id="KW-0964">Secreted</keyword>
<feature type="active site" description="Proton acceptor" evidence="14">
    <location>
        <position position="73"/>
    </location>
</feature>
<comment type="similarity">
    <text evidence="3">Belongs to the peroxidase family. Ascorbate peroxidase subfamily.</text>
</comment>
<comment type="subcellular location">
    <subcellularLocation>
        <location evidence="19">Secreted</location>
    </subcellularLocation>
</comment>
<dbReference type="InterPro" id="IPR033905">
    <property type="entry name" value="Secretory_peroxidase"/>
</dbReference>
<dbReference type="GO" id="GO:0140825">
    <property type="term" value="F:lactoperoxidase activity"/>
    <property type="evidence" value="ECO:0007669"/>
    <property type="project" value="UniProtKB-EC"/>
</dbReference>
<dbReference type="CDD" id="cd00693">
    <property type="entry name" value="secretory_peroxidase"/>
    <property type="match status" value="1"/>
</dbReference>
<evidence type="ECO:0000256" key="6">
    <source>
        <dbReference type="ARBA" id="ARBA00022617"/>
    </source>
</evidence>
<accession>A0A2C9UFS4</accession>
<comment type="similarity">
    <text evidence="19">Belongs to the peroxidase family. Classical plant (class III) peroxidase subfamily.</text>
</comment>
<feature type="binding site" evidence="16">
    <location>
        <position position="256"/>
    </location>
    <ligand>
        <name>Ca(2+)</name>
        <dbReference type="ChEBI" id="CHEBI:29108"/>
        <label>2</label>
    </ligand>
</feature>
<dbReference type="PRINTS" id="PR00461">
    <property type="entry name" value="PLPEROXIDASE"/>
</dbReference>
<evidence type="ECO:0000259" key="20">
    <source>
        <dbReference type="PROSITE" id="PS50873"/>
    </source>
</evidence>
<feature type="binding site" evidence="16">
    <location>
        <position position="81"/>
    </location>
    <ligand>
        <name>Ca(2+)</name>
        <dbReference type="ChEBI" id="CHEBI:29108"/>
        <label>1</label>
    </ligand>
</feature>
<dbReference type="OrthoDB" id="2113341at2759"/>
<dbReference type="InterPro" id="IPR019793">
    <property type="entry name" value="Peroxidases_heam-ligand_BS"/>
</dbReference>
<gene>
    <name evidence="21" type="ORF">MANES_15G104000v8</name>
</gene>
<keyword evidence="5 19" id="KW-0575">Peroxidase</keyword>
<dbReference type="PROSITE" id="PS00435">
    <property type="entry name" value="PEROXIDASE_1"/>
    <property type="match status" value="1"/>
</dbReference>
<evidence type="ECO:0000256" key="8">
    <source>
        <dbReference type="ARBA" id="ARBA00022837"/>
    </source>
</evidence>
<sequence length="350" mass="37506">MRKTMHSSPLMLVLIALCAILIESSGGLANAQLSPAFYDESCPFASDIIRVVIAEALQTDARIGASLIRLHFHDCFVQGCDASVLLDNSDTILSEKEALPNNNSLRGFDVVDKMKAWLEYACPGVVSCADILAIAAQESVALSGGPIWRSLLGRRDSRTANRSLANTNLPGPFLPLQGLKAAFIAIGLNDNTDLVALSGAHTFGRAQCGGFIHRLYNFNNTGLPDPTLNTTYLQILRKLCPQGGNTTVLANFDPTTPDTFDNDYYSNLLIGEGLLQTDQELFSTPGADTAKIVKNFSANQTAFFESFVVSMIRMGNLNVSTGTAGEVRLNCRIVNGDSSSGADTLLVSSM</sequence>
<dbReference type="GO" id="GO:0046872">
    <property type="term" value="F:metal ion binding"/>
    <property type="evidence" value="ECO:0007669"/>
    <property type="project" value="UniProtKB-UniRule"/>
</dbReference>
<dbReference type="SUPFAM" id="SSF48113">
    <property type="entry name" value="Heme-dependent peroxidases"/>
    <property type="match status" value="1"/>
</dbReference>
<keyword evidence="8 16" id="KW-0106">Calcium</keyword>
<evidence type="ECO:0000256" key="12">
    <source>
        <dbReference type="ARBA" id="ARBA00023180"/>
    </source>
</evidence>
<evidence type="ECO:0000256" key="4">
    <source>
        <dbReference type="ARBA" id="ARBA00012313"/>
    </source>
</evidence>
<dbReference type="FunFam" id="1.10.520.10:FF:000001">
    <property type="entry name" value="Peroxidase"/>
    <property type="match status" value="1"/>
</dbReference>
<evidence type="ECO:0000256" key="7">
    <source>
        <dbReference type="ARBA" id="ARBA00022723"/>
    </source>
</evidence>
<dbReference type="InterPro" id="IPR019794">
    <property type="entry name" value="Peroxidases_AS"/>
</dbReference>
<feature type="binding site" evidence="16">
    <location>
        <position position="202"/>
    </location>
    <ligand>
        <name>Ca(2+)</name>
        <dbReference type="ChEBI" id="CHEBI:29108"/>
        <label>2</label>
    </ligand>
</feature>
<comment type="caution">
    <text evidence="21">The sequence shown here is derived from an EMBL/GenBank/DDBJ whole genome shotgun (WGS) entry which is preliminary data.</text>
</comment>
<proteinExistence type="inferred from homology"/>
<evidence type="ECO:0000256" key="9">
    <source>
        <dbReference type="ARBA" id="ARBA00023002"/>
    </source>
</evidence>
<keyword evidence="22" id="KW-1185">Reference proteome</keyword>
<dbReference type="GO" id="GO:0005576">
    <property type="term" value="C:extracellular region"/>
    <property type="evidence" value="ECO:0007669"/>
    <property type="project" value="UniProtKB-SubCell"/>
</dbReference>
<name>A0A2C9UFS4_MANES</name>
<dbReference type="GO" id="GO:0042744">
    <property type="term" value="P:hydrogen peroxide catabolic process"/>
    <property type="evidence" value="ECO:0007669"/>
    <property type="project" value="UniProtKB-KW"/>
</dbReference>
<organism evidence="21 22">
    <name type="scientific">Manihot esculenta</name>
    <name type="common">Cassava</name>
    <name type="synonym">Jatropha manihot</name>
    <dbReference type="NCBI Taxonomy" id="3983"/>
    <lineage>
        <taxon>Eukaryota</taxon>
        <taxon>Viridiplantae</taxon>
        <taxon>Streptophyta</taxon>
        <taxon>Embryophyta</taxon>
        <taxon>Tracheophyta</taxon>
        <taxon>Spermatophyta</taxon>
        <taxon>Magnoliopsida</taxon>
        <taxon>eudicotyledons</taxon>
        <taxon>Gunneridae</taxon>
        <taxon>Pentapetalae</taxon>
        <taxon>rosids</taxon>
        <taxon>fabids</taxon>
        <taxon>Malpighiales</taxon>
        <taxon>Euphorbiaceae</taxon>
        <taxon>Crotonoideae</taxon>
        <taxon>Manihoteae</taxon>
        <taxon>Manihot</taxon>
    </lineage>
</organism>
<dbReference type="Gene3D" id="1.10.520.10">
    <property type="match status" value="1"/>
</dbReference>
<dbReference type="PROSITE" id="PS50873">
    <property type="entry name" value="PEROXIDASE_4"/>
    <property type="match status" value="1"/>
</dbReference>
<evidence type="ECO:0000256" key="5">
    <source>
        <dbReference type="ARBA" id="ARBA00022559"/>
    </source>
</evidence>
<evidence type="ECO:0000256" key="10">
    <source>
        <dbReference type="ARBA" id="ARBA00023004"/>
    </source>
</evidence>
<keyword evidence="11 18" id="KW-1015">Disulfide bond</keyword>
<dbReference type="EC" id="1.11.1.7" evidence="4 19"/>
<keyword evidence="6 19" id="KW-0349">Heme</keyword>
<reference evidence="22" key="1">
    <citation type="journal article" date="2016" name="Nat. Biotechnol.">
        <title>Sequencing wild and cultivated cassava and related species reveals extensive interspecific hybridization and genetic diversity.</title>
        <authorList>
            <person name="Bredeson J.V."/>
            <person name="Lyons J.B."/>
            <person name="Prochnik S.E."/>
            <person name="Wu G.A."/>
            <person name="Ha C.M."/>
            <person name="Edsinger-Gonzales E."/>
            <person name="Grimwood J."/>
            <person name="Schmutz J."/>
            <person name="Rabbi I.Y."/>
            <person name="Egesi C."/>
            <person name="Nauluvula P."/>
            <person name="Lebot V."/>
            <person name="Ndunguru J."/>
            <person name="Mkamilo G."/>
            <person name="Bart R.S."/>
            <person name="Setter T.L."/>
            <person name="Gleadow R.M."/>
            <person name="Kulakow P."/>
            <person name="Ferguson M.E."/>
            <person name="Rounsley S."/>
            <person name="Rokhsar D.S."/>
        </authorList>
    </citation>
    <scope>NUCLEOTIDE SEQUENCE [LARGE SCALE GENOMIC DNA]</scope>
    <source>
        <strain evidence="22">cv. AM560-2</strain>
    </source>
</reference>
<dbReference type="FunFam" id="1.10.420.10:FF:000001">
    <property type="entry name" value="Peroxidase"/>
    <property type="match status" value="1"/>
</dbReference>
<evidence type="ECO:0000256" key="1">
    <source>
        <dbReference type="ARBA" id="ARBA00000189"/>
    </source>
</evidence>
<dbReference type="Gramene" id="Manes.15G104000.1.v8.1">
    <property type="protein sequence ID" value="Manes.15G104000.1.v8.1.CDS"/>
    <property type="gene ID" value="Manes.15G104000.v8.1"/>
</dbReference>
<keyword evidence="13 19" id="KW-0376">Hydrogen peroxide</keyword>
<keyword evidence="19" id="KW-0732">Signal</keyword>
<keyword evidence="10 16" id="KW-0408">Iron</keyword>
<feature type="binding site" evidence="16">
    <location>
        <position position="253"/>
    </location>
    <ligand>
        <name>Ca(2+)</name>
        <dbReference type="ChEBI" id="CHEBI:29108"/>
        <label>2</label>
    </ligand>
</feature>
<feature type="signal peptide" evidence="19">
    <location>
        <begin position="1"/>
        <end position="26"/>
    </location>
</feature>
<evidence type="ECO:0000256" key="14">
    <source>
        <dbReference type="PIRSR" id="PIRSR600823-1"/>
    </source>
</evidence>
<feature type="disulfide bond" evidence="18">
    <location>
        <begin position="42"/>
        <end position="122"/>
    </location>
</feature>
<feature type="binding site" evidence="16">
    <location>
        <position position="74"/>
    </location>
    <ligand>
        <name>Ca(2+)</name>
        <dbReference type="ChEBI" id="CHEBI:29108"/>
        <label>1</label>
    </ligand>
</feature>
<dbReference type="PROSITE" id="PS00436">
    <property type="entry name" value="PEROXIDASE_2"/>
    <property type="match status" value="1"/>
</dbReference>
<dbReference type="GO" id="GO:0006979">
    <property type="term" value="P:response to oxidative stress"/>
    <property type="evidence" value="ECO:0007669"/>
    <property type="project" value="UniProtKB-UniRule"/>
</dbReference>
<keyword evidence="7 16" id="KW-0479">Metal-binding</keyword>
<dbReference type="STRING" id="3983.A0A2C9UFS4"/>
<feature type="disulfide bond" evidence="18">
    <location>
        <begin position="128"/>
        <end position="331"/>
    </location>
</feature>
<feature type="disulfide bond" evidence="18">
    <location>
        <begin position="208"/>
        <end position="240"/>
    </location>
</feature>
<dbReference type="Pfam" id="PF00141">
    <property type="entry name" value="peroxidase"/>
    <property type="match status" value="1"/>
</dbReference>
<evidence type="ECO:0000256" key="11">
    <source>
        <dbReference type="ARBA" id="ARBA00023157"/>
    </source>
</evidence>
<feature type="domain" description="Plant heme peroxidase family profile" evidence="20">
    <location>
        <begin position="32"/>
        <end position="335"/>
    </location>
</feature>
<feature type="binding site" evidence="16">
    <location>
        <position position="83"/>
    </location>
    <ligand>
        <name>Ca(2+)</name>
        <dbReference type="ChEBI" id="CHEBI:29108"/>
        <label>1</label>
    </ligand>
</feature>
<evidence type="ECO:0000256" key="19">
    <source>
        <dbReference type="RuleBase" id="RU362060"/>
    </source>
</evidence>
<dbReference type="AlphaFoldDB" id="A0A2C9UFS4"/>
<protein>
    <recommendedName>
        <fullName evidence="4 19">Peroxidase</fullName>
        <ecNumber evidence="4 19">1.11.1.7</ecNumber>
    </recommendedName>
</protein>
<feature type="binding site" evidence="16">
    <location>
        <position position="95"/>
    </location>
    <ligand>
        <name>Ca(2+)</name>
        <dbReference type="ChEBI" id="CHEBI:29108"/>
        <label>1</label>
    </ligand>
</feature>
<dbReference type="GO" id="GO:0020037">
    <property type="term" value="F:heme binding"/>
    <property type="evidence" value="ECO:0007669"/>
    <property type="project" value="UniProtKB-UniRule"/>
</dbReference>
<feature type="binding site" evidence="16">
    <location>
        <position position="261"/>
    </location>
    <ligand>
        <name>Ca(2+)</name>
        <dbReference type="ChEBI" id="CHEBI:29108"/>
        <label>2</label>
    </ligand>
</feature>
<evidence type="ECO:0000256" key="17">
    <source>
        <dbReference type="PIRSR" id="PIRSR600823-4"/>
    </source>
</evidence>
<dbReference type="PANTHER" id="PTHR31388:SF270">
    <property type="entry name" value="PEROXIDASE 22-RELATED"/>
    <property type="match status" value="1"/>
</dbReference>
<feature type="binding site" evidence="15">
    <location>
        <position position="170"/>
    </location>
    <ligand>
        <name>substrate</name>
    </ligand>
</feature>
<feature type="site" description="Transition state stabilizer" evidence="17">
    <location>
        <position position="69"/>
    </location>
</feature>
<comment type="function">
    <text evidence="2">Removal of H(2)O(2), oxidation of toxic reductants, biosynthesis and degradation of lignin, suberization, auxin catabolism, response to environmental stresses such as wounding, pathogen attack and oxidative stress. These functions might be dependent on each isozyme/isoform in each plant tissue.</text>
</comment>
<evidence type="ECO:0000256" key="18">
    <source>
        <dbReference type="PIRSR" id="PIRSR600823-5"/>
    </source>
</evidence>
<evidence type="ECO:0000313" key="21">
    <source>
        <dbReference type="EMBL" id="OAY28914.1"/>
    </source>
</evidence>
<evidence type="ECO:0000256" key="15">
    <source>
        <dbReference type="PIRSR" id="PIRSR600823-2"/>
    </source>
</evidence>
<evidence type="ECO:0000313" key="22">
    <source>
        <dbReference type="Proteomes" id="UP000091857"/>
    </source>
</evidence>
<dbReference type="InterPro" id="IPR010255">
    <property type="entry name" value="Haem_peroxidase_sf"/>
</dbReference>
<feature type="binding site" evidence="16">
    <location>
        <position position="77"/>
    </location>
    <ligand>
        <name>Ca(2+)</name>
        <dbReference type="ChEBI" id="CHEBI:29108"/>
        <label>1</label>
    </ligand>
</feature>
<comment type="cofactor">
    <cofactor evidence="16 19">
        <name>heme b</name>
        <dbReference type="ChEBI" id="CHEBI:60344"/>
    </cofactor>
    <text evidence="16 19">Binds 1 heme b (iron(II)-protoporphyrin IX) group per subunit.</text>
</comment>
<feature type="binding site" description="axial binding residue" evidence="16">
    <location>
        <position position="201"/>
    </location>
    <ligand>
        <name>heme b</name>
        <dbReference type="ChEBI" id="CHEBI:60344"/>
    </ligand>
    <ligandPart>
        <name>Fe</name>
        <dbReference type="ChEBI" id="CHEBI:18248"/>
    </ligandPart>
</feature>
<comment type="catalytic activity">
    <reaction evidence="1 19">
        <text>2 a phenolic donor + H2O2 = 2 a phenolic radical donor + 2 H2O</text>
        <dbReference type="Rhea" id="RHEA:56136"/>
        <dbReference type="ChEBI" id="CHEBI:15377"/>
        <dbReference type="ChEBI" id="CHEBI:16240"/>
        <dbReference type="ChEBI" id="CHEBI:139520"/>
        <dbReference type="ChEBI" id="CHEBI:139521"/>
        <dbReference type="EC" id="1.11.1.7"/>
    </reaction>
</comment>
<dbReference type="GO" id="GO:0009505">
    <property type="term" value="C:plant-type cell wall"/>
    <property type="evidence" value="ECO:0000318"/>
    <property type="project" value="GO_Central"/>
</dbReference>
<feature type="binding site" evidence="16">
    <location>
        <position position="79"/>
    </location>
    <ligand>
        <name>Ca(2+)</name>
        <dbReference type="ChEBI" id="CHEBI:29108"/>
        <label>1</label>
    </ligand>
</feature>
<dbReference type="GO" id="GO:0004601">
    <property type="term" value="F:peroxidase activity"/>
    <property type="evidence" value="ECO:0000318"/>
    <property type="project" value="GO_Central"/>
</dbReference>
<dbReference type="InterPro" id="IPR002016">
    <property type="entry name" value="Haem_peroxidase"/>
</dbReference>
<evidence type="ECO:0000256" key="13">
    <source>
        <dbReference type="ARBA" id="ARBA00023324"/>
    </source>
</evidence>
<evidence type="ECO:0000256" key="2">
    <source>
        <dbReference type="ARBA" id="ARBA00002322"/>
    </source>
</evidence>
<dbReference type="PANTHER" id="PTHR31388">
    <property type="entry name" value="PEROXIDASE 72-RELATED"/>
    <property type="match status" value="1"/>
</dbReference>
<comment type="cofactor">
    <cofactor evidence="16 19">
        <name>Ca(2+)</name>
        <dbReference type="ChEBI" id="CHEBI:29108"/>
    </cofactor>
    <text evidence="16 19">Binds 2 calcium ions per subunit.</text>
</comment>
<dbReference type="EMBL" id="CM004401">
    <property type="protein sequence ID" value="OAY28914.1"/>
    <property type="molecule type" value="Genomic_DNA"/>
</dbReference>